<evidence type="ECO:0000256" key="6">
    <source>
        <dbReference type="ARBA" id="ARBA00022989"/>
    </source>
</evidence>
<name>A0ABW5QQY1_9BACL</name>
<protein>
    <submittedName>
        <fullName evidence="9">Rod shape-determining protein MreD</fullName>
    </submittedName>
</protein>
<evidence type="ECO:0000256" key="8">
    <source>
        <dbReference type="SAM" id="Phobius"/>
    </source>
</evidence>
<dbReference type="RefSeq" id="WP_379268639.1">
    <property type="nucleotide sequence ID" value="NZ_JBHUGT010000026.1"/>
</dbReference>
<dbReference type="Pfam" id="PF04093">
    <property type="entry name" value="MreD"/>
    <property type="match status" value="1"/>
</dbReference>
<comment type="similarity">
    <text evidence="2">Belongs to the MreD family.</text>
</comment>
<evidence type="ECO:0000256" key="3">
    <source>
        <dbReference type="ARBA" id="ARBA00022475"/>
    </source>
</evidence>
<feature type="transmembrane region" description="Helical" evidence="8">
    <location>
        <begin position="99"/>
        <end position="124"/>
    </location>
</feature>
<comment type="subcellular location">
    <subcellularLocation>
        <location evidence="1">Cell membrane</location>
        <topology evidence="1">Multi-pass membrane protein</topology>
    </subcellularLocation>
</comment>
<keyword evidence="7 8" id="KW-0472">Membrane</keyword>
<feature type="transmembrane region" description="Helical" evidence="8">
    <location>
        <begin position="130"/>
        <end position="157"/>
    </location>
</feature>
<evidence type="ECO:0000256" key="4">
    <source>
        <dbReference type="ARBA" id="ARBA00022692"/>
    </source>
</evidence>
<proteinExistence type="inferred from homology"/>
<sequence length="174" mass="19540">MSINKLIGFMLLLFIVEGTVMPWIIPAGYTSRIVPHFVFVVVIFCSLYSNRHRALLLGAGFGLLQDVVYFGHMIGPGAFVTGLLGYYTGVLLENKRCTLLAALSVIGINYIVYDSVMYGIYYAFRISTETYAWALLDHILPSLFLQLAFALLVYVPLRRFLEADAKKNPDKEEA</sequence>
<keyword evidence="4 8" id="KW-0812">Transmembrane</keyword>
<dbReference type="InterPro" id="IPR007227">
    <property type="entry name" value="Cell_shape_determining_MreD"/>
</dbReference>
<evidence type="ECO:0000313" key="9">
    <source>
        <dbReference type="EMBL" id="MFD2658774.1"/>
    </source>
</evidence>
<dbReference type="Proteomes" id="UP001597493">
    <property type="component" value="Unassembled WGS sequence"/>
</dbReference>
<evidence type="ECO:0000256" key="1">
    <source>
        <dbReference type="ARBA" id="ARBA00004651"/>
    </source>
</evidence>
<dbReference type="EMBL" id="JBHUMY010000001">
    <property type="protein sequence ID" value="MFD2658774.1"/>
    <property type="molecule type" value="Genomic_DNA"/>
</dbReference>
<evidence type="ECO:0000256" key="7">
    <source>
        <dbReference type="ARBA" id="ARBA00023136"/>
    </source>
</evidence>
<comment type="caution">
    <text evidence="9">The sequence shown here is derived from an EMBL/GenBank/DDBJ whole genome shotgun (WGS) entry which is preliminary data.</text>
</comment>
<gene>
    <name evidence="9" type="primary">mreD</name>
    <name evidence="9" type="ORF">ACFSW5_00670</name>
</gene>
<reference evidence="10" key="1">
    <citation type="journal article" date="2019" name="Int. J. Syst. Evol. Microbiol.">
        <title>The Global Catalogue of Microorganisms (GCM) 10K type strain sequencing project: providing services to taxonomists for standard genome sequencing and annotation.</title>
        <authorList>
            <consortium name="The Broad Institute Genomics Platform"/>
            <consortium name="The Broad Institute Genome Sequencing Center for Infectious Disease"/>
            <person name="Wu L."/>
            <person name="Ma J."/>
        </authorList>
    </citation>
    <scope>NUCLEOTIDE SEQUENCE [LARGE SCALE GENOMIC DNA]</scope>
    <source>
        <strain evidence="10">TISTR 1827</strain>
    </source>
</reference>
<organism evidence="9 10">
    <name type="scientific">Paenibacillus thailandensis</name>
    <dbReference type="NCBI Taxonomy" id="393250"/>
    <lineage>
        <taxon>Bacteria</taxon>
        <taxon>Bacillati</taxon>
        <taxon>Bacillota</taxon>
        <taxon>Bacilli</taxon>
        <taxon>Bacillales</taxon>
        <taxon>Paenibacillaceae</taxon>
        <taxon>Paenibacillus</taxon>
    </lineage>
</organism>
<feature type="transmembrane region" description="Helical" evidence="8">
    <location>
        <begin position="69"/>
        <end position="87"/>
    </location>
</feature>
<keyword evidence="3" id="KW-1003">Cell membrane</keyword>
<feature type="transmembrane region" description="Helical" evidence="8">
    <location>
        <begin position="6"/>
        <end position="26"/>
    </location>
</feature>
<keyword evidence="6 8" id="KW-1133">Transmembrane helix</keyword>
<dbReference type="NCBIfam" id="TIGR03426">
    <property type="entry name" value="shape_MreD"/>
    <property type="match status" value="1"/>
</dbReference>
<evidence type="ECO:0000313" key="10">
    <source>
        <dbReference type="Proteomes" id="UP001597493"/>
    </source>
</evidence>
<evidence type="ECO:0000256" key="2">
    <source>
        <dbReference type="ARBA" id="ARBA00007776"/>
    </source>
</evidence>
<keyword evidence="10" id="KW-1185">Reference proteome</keyword>
<accession>A0ABW5QQY1</accession>
<keyword evidence="5" id="KW-0133">Cell shape</keyword>
<evidence type="ECO:0000256" key="5">
    <source>
        <dbReference type="ARBA" id="ARBA00022960"/>
    </source>
</evidence>